<accession>A0A380CSR5</accession>
<evidence type="ECO:0000313" key="1">
    <source>
        <dbReference type="EMBL" id="SUJ26381.1"/>
    </source>
</evidence>
<organism evidence="1 2">
    <name type="scientific">Sphingobacterium spiritivorum</name>
    <name type="common">Flavobacterium spiritivorum</name>
    <dbReference type="NCBI Taxonomy" id="258"/>
    <lineage>
        <taxon>Bacteria</taxon>
        <taxon>Pseudomonadati</taxon>
        <taxon>Bacteroidota</taxon>
        <taxon>Sphingobacteriia</taxon>
        <taxon>Sphingobacteriales</taxon>
        <taxon>Sphingobacteriaceae</taxon>
        <taxon>Sphingobacterium</taxon>
    </lineage>
</organism>
<dbReference type="EMBL" id="UGYW01000002">
    <property type="protein sequence ID" value="SUJ26381.1"/>
    <property type="molecule type" value="Genomic_DNA"/>
</dbReference>
<evidence type="ECO:0008006" key="3">
    <source>
        <dbReference type="Google" id="ProtNLM"/>
    </source>
</evidence>
<dbReference type="Gene3D" id="3.40.50.300">
    <property type="entry name" value="P-loop containing nucleotide triphosphate hydrolases"/>
    <property type="match status" value="1"/>
</dbReference>
<reference evidence="1 2" key="1">
    <citation type="submission" date="2018-06" db="EMBL/GenBank/DDBJ databases">
        <authorList>
            <consortium name="Pathogen Informatics"/>
            <person name="Doyle S."/>
        </authorList>
    </citation>
    <scope>NUCLEOTIDE SEQUENCE [LARGE SCALE GENOMIC DNA]</scope>
    <source>
        <strain evidence="1 2">NCTC11388</strain>
    </source>
</reference>
<dbReference type="InterPro" id="IPR027417">
    <property type="entry name" value="P-loop_NTPase"/>
</dbReference>
<dbReference type="SUPFAM" id="SSF52540">
    <property type="entry name" value="P-loop containing nucleoside triphosphate hydrolases"/>
    <property type="match status" value="1"/>
</dbReference>
<dbReference type="AlphaFoldDB" id="A0A380CSR5"/>
<evidence type="ECO:0000313" key="2">
    <source>
        <dbReference type="Proteomes" id="UP000254893"/>
    </source>
</evidence>
<dbReference type="RefSeq" id="WP_115171312.1">
    <property type="nucleotide sequence ID" value="NZ_UGYW01000002.1"/>
</dbReference>
<sequence>MSRAYTIRNVLDKKHNTFELPETFREVFGQPEKSGAWLVFGKDKNGKTWGTLLLSELFSKVVGERVLYISAEQGISKSFKDAIIRAKLDPTNNNLHYVGYITLEELYVRLKKRNAPSIVVIDNITFYLDELKNGAVRTLLKKFPSTLFLFLAHEERGKPYTAVAVLIQKIAEIIIHVKGLTLIVSGRCPGGMLAIDDEKSNLYHGQNLN</sequence>
<dbReference type="Proteomes" id="UP000254893">
    <property type="component" value="Unassembled WGS sequence"/>
</dbReference>
<protein>
    <recommendedName>
        <fullName evidence="3">DNA repair protein RadA</fullName>
    </recommendedName>
</protein>
<name>A0A380CSR5_SPHSI</name>
<gene>
    <name evidence="1" type="ORF">NCTC11388_03945</name>
</gene>
<proteinExistence type="predicted"/>